<keyword evidence="2" id="KW-0719">Serine esterase</keyword>
<name>A0ABY6LC92_9ARAC</name>
<keyword evidence="4" id="KW-0325">Glycoprotein</keyword>
<evidence type="ECO:0000256" key="5">
    <source>
        <dbReference type="SAM" id="MobiDB-lite"/>
    </source>
</evidence>
<dbReference type="EMBL" id="CP092878">
    <property type="protein sequence ID" value="UYV78349.1"/>
    <property type="molecule type" value="Genomic_DNA"/>
</dbReference>
<dbReference type="InterPro" id="IPR019819">
    <property type="entry name" value="Carboxylesterase_B_CS"/>
</dbReference>
<evidence type="ECO:0000256" key="3">
    <source>
        <dbReference type="ARBA" id="ARBA00022801"/>
    </source>
</evidence>
<evidence type="ECO:0000256" key="1">
    <source>
        <dbReference type="ARBA" id="ARBA00005964"/>
    </source>
</evidence>
<protein>
    <submittedName>
        <fullName evidence="7">BCHE</fullName>
    </submittedName>
</protein>
<feature type="region of interest" description="Disordered" evidence="5">
    <location>
        <begin position="863"/>
        <end position="882"/>
    </location>
</feature>
<keyword evidence="8" id="KW-1185">Reference proteome</keyword>
<evidence type="ECO:0000256" key="2">
    <source>
        <dbReference type="ARBA" id="ARBA00022487"/>
    </source>
</evidence>
<dbReference type="PROSITE" id="PS00122">
    <property type="entry name" value="CARBOXYLESTERASE_B_1"/>
    <property type="match status" value="2"/>
</dbReference>
<sequence length="1456" mass="164085">MGAVATLVNFETNQNLVKYSKGPGGTARRCGRTSPLPPGMPSLQDKALLVNYFNCDSESATEALRAFRYFKGIRSGKGPMSCYSLKRLIKSFEETGSLETKPRSGRPSTCKSVAVTVLQNAEAIETLSTYGELKVSDFEKRQEFAAWVFRQIDIDGNWLSNVLRTDDAHFYLKGEFNIQNCLILATETPRNFTEIPLHQHRVTVLYTDTVITGTQQAVSGKSLDVYLSIPYAQPPTGERRFKDPEPITNLPPHINATHFPPSCCQKDFRPQEHSNKTMNEDCLYLNIWAPSQNSQMAVLVFIPGGAFEFGSSDLYFNNPQYLAARTDMIIVTVNFRVGALGFLDLNMEGSNGNFGLKDQILALKWIQKNIKVFGGDPDKVTLYGFSSGAISIGFHLSREDNRYLFKRAILQSGTSNSGYFIPKSGKEKALEKFYQSLNCSQNSHETLDCLQTMSKEKIIYAEDQAFKVDLLGTFRPSLDNRYIPFTSILNFNETNIPLNKDIMIGITKDEASFIIPLIKDIYEFIPKKYMAIQIIKQFIGLNDSDEFTRIANSYFKDVTEYKFDQYNIAFKELLGDLWFRCPTFYFSNIMASRYNNVFFYYFTYQSTYKAENETTKDLGALHGEDFQYSLGLPQRDSIQYTEREIEFSNKMMDYIGNFSKYGQSNNPEKEFGSPLPSGLKGAECPRRSKFKFADVSPPLLENAYSESRQDSTRGYQTSTYYRESTGSPSQISRQQLFITSKPAGFYKRLPDLNLLQRVDRITTTKMTTTKRQSNNPEKEFGSPLPSGLKGAECPRRSKFKFADVSPPSSRMAYLPERPDLVDIDFLLVAAFENTKDITIRSVVNVRHLEITLVPSGFYDRVPNAKSSTRPTRPTCHSDLSKRSSSYKTSMHMQAVMSNLGADRITPRFSIRVGPRLCGIKRILTCGCMVFSVDDIVIFIKDDAELDLVWLSTSKKAASSGVVPGSIGQIFLWEYVQIADRLSATRSLLRNIFVFQGSHLMRKLERAIKSGLPSPAAYRWWVGVARLARSIQTQLSQEQADCQWEVTRRLPLHPLRPASHRRGRFKDPEPIINLPRYIKATQFPPSCWQKNFRLEEHANNTMNEDCLYLNIWAPSQNAQMAVLVFIHGGAFEYGSSDELFNNPQYLSARTDMVIVTVNYRVGSLGFLDLNMEGSNGNFGLKDQILALKWIQKNIKVFGGDPDKVTLYGISAGAMAIGLHLSREDNRYLLKEQSYKVGLQIQDLLSQKLTSPGNETTAIGESNISQQGNQAKAPSIGGGAFFYSYSAVHLPAATTVRSGLACLSQPGHFSPKANPMALQACYHRPLCSGKPHDVLNLHISYTPEERCRQLRTTLALVCEKGALILGDWNIFEESTKDLASVQLRLRTPRDITIRSVVNVRHLEITLVPSGFYDRVPNAKSSTRPTRPTCHSILSKRSSSYKTSMHMQAVMSNLGADRM</sequence>
<comment type="similarity">
    <text evidence="1">Belongs to the type-B carboxylesterase/lipase family.</text>
</comment>
<proteinExistence type="inferred from homology"/>
<dbReference type="PANTHER" id="PTHR43918">
    <property type="entry name" value="ACETYLCHOLINESTERASE"/>
    <property type="match status" value="1"/>
</dbReference>
<feature type="domain" description="Carboxylesterase type B" evidence="6">
    <location>
        <begin position="1063"/>
        <end position="1230"/>
    </location>
</feature>
<dbReference type="SUPFAM" id="SSF53474">
    <property type="entry name" value="alpha/beta-Hydrolases"/>
    <property type="match status" value="2"/>
</dbReference>
<accession>A0ABY6LC92</accession>
<gene>
    <name evidence="7" type="ORF">LAZ67_16001035</name>
</gene>
<dbReference type="Gene3D" id="3.40.50.1820">
    <property type="entry name" value="alpha/beta hydrolase"/>
    <property type="match status" value="2"/>
</dbReference>
<feature type="domain" description="Carboxylesterase type B" evidence="6">
    <location>
        <begin position="210"/>
        <end position="667"/>
    </location>
</feature>
<dbReference type="Proteomes" id="UP001235939">
    <property type="component" value="Chromosome 16"/>
</dbReference>
<evidence type="ECO:0000256" key="4">
    <source>
        <dbReference type="ARBA" id="ARBA00023180"/>
    </source>
</evidence>
<keyword evidence="3" id="KW-0378">Hydrolase</keyword>
<evidence type="ECO:0000259" key="6">
    <source>
        <dbReference type="Pfam" id="PF00135"/>
    </source>
</evidence>
<feature type="region of interest" description="Disordered" evidence="5">
    <location>
        <begin position="767"/>
        <end position="788"/>
    </location>
</feature>
<dbReference type="Pfam" id="PF00135">
    <property type="entry name" value="COesterase"/>
    <property type="match status" value="2"/>
</dbReference>
<dbReference type="InterPro" id="IPR029058">
    <property type="entry name" value="AB_hydrolase_fold"/>
</dbReference>
<dbReference type="InterPro" id="IPR050654">
    <property type="entry name" value="AChE-related_enzymes"/>
</dbReference>
<organism evidence="7 8">
    <name type="scientific">Cordylochernes scorpioides</name>
    <dbReference type="NCBI Taxonomy" id="51811"/>
    <lineage>
        <taxon>Eukaryota</taxon>
        <taxon>Metazoa</taxon>
        <taxon>Ecdysozoa</taxon>
        <taxon>Arthropoda</taxon>
        <taxon>Chelicerata</taxon>
        <taxon>Arachnida</taxon>
        <taxon>Pseudoscorpiones</taxon>
        <taxon>Cheliferoidea</taxon>
        <taxon>Chernetidae</taxon>
        <taxon>Cordylochernes</taxon>
    </lineage>
</organism>
<dbReference type="PROSITE" id="PS00941">
    <property type="entry name" value="CARBOXYLESTERASE_B_2"/>
    <property type="match status" value="2"/>
</dbReference>
<reference evidence="7 8" key="1">
    <citation type="submission" date="2022-01" db="EMBL/GenBank/DDBJ databases">
        <title>A chromosomal length assembly of Cordylochernes scorpioides.</title>
        <authorList>
            <person name="Zeh D."/>
            <person name="Zeh J."/>
        </authorList>
    </citation>
    <scope>NUCLEOTIDE SEQUENCE [LARGE SCALE GENOMIC DNA]</scope>
    <source>
        <strain evidence="7">IN4F17</strain>
        <tissue evidence="7">Whole Body</tissue>
    </source>
</reference>
<evidence type="ECO:0000313" key="7">
    <source>
        <dbReference type="EMBL" id="UYV78349.1"/>
    </source>
</evidence>
<evidence type="ECO:0000313" key="8">
    <source>
        <dbReference type="Proteomes" id="UP001235939"/>
    </source>
</evidence>
<dbReference type="InterPro" id="IPR019826">
    <property type="entry name" value="Carboxylesterase_B_AS"/>
</dbReference>
<dbReference type="InterPro" id="IPR002018">
    <property type="entry name" value="CarbesteraseB"/>
</dbReference>
<dbReference type="PANTHER" id="PTHR43918:SF4">
    <property type="entry name" value="CARBOXYLIC ESTER HYDROLASE"/>
    <property type="match status" value="1"/>
</dbReference>